<dbReference type="SUPFAM" id="SSF54211">
    <property type="entry name" value="Ribosomal protein S5 domain 2-like"/>
    <property type="match status" value="1"/>
</dbReference>
<dbReference type="Gene3D" id="3.30.230.10">
    <property type="match status" value="1"/>
</dbReference>
<dbReference type="PANTHER" id="PTHR45866">
    <property type="entry name" value="DNA GYRASE/TOPOISOMERASE SUBUNIT B"/>
    <property type="match status" value="1"/>
</dbReference>
<evidence type="ECO:0000256" key="1">
    <source>
        <dbReference type="ARBA" id="ARBA00000185"/>
    </source>
</evidence>
<dbReference type="InterPro" id="IPR002288">
    <property type="entry name" value="DNA_gyrase_B_C"/>
</dbReference>
<comment type="subunit">
    <text evidence="13">Heterotetramer, composed of two GyrA and two GyrB chains. In the heterotetramer, GyrA contains the active site tyrosine that forms a transient covalent intermediate with DNA, while GyrB binds cofactors and catalyzes ATP hydrolysis.</text>
</comment>
<feature type="binding site" evidence="13">
    <location>
        <position position="508"/>
    </location>
    <ligand>
        <name>Mg(2+)</name>
        <dbReference type="ChEBI" id="CHEBI:18420"/>
        <label>2</label>
    </ligand>
</feature>
<keyword evidence="5 13" id="KW-0963">Cytoplasm</keyword>
<dbReference type="Pfam" id="PF02518">
    <property type="entry name" value="HATPase_c"/>
    <property type="match status" value="1"/>
</dbReference>
<evidence type="ECO:0000256" key="9">
    <source>
        <dbReference type="ARBA" id="ARBA00022842"/>
    </source>
</evidence>
<comment type="function">
    <text evidence="13">A type II topoisomerase that negatively supercoils closed circular double-stranded (ds) DNA in an ATP-dependent manner to modulate DNA topology and maintain chromosomes in an underwound state. Negative supercoiling favors strand separation, and DNA replication, transcription, recombination and repair, all of which involve strand separation. Also able to catalyze the interconversion of other topological isomers of dsDNA rings, including catenanes and knotted rings. Type II topoisomerases break and join 2 DNA strands simultaneously in an ATP-dependent manner.</text>
</comment>
<keyword evidence="8 13" id="KW-0067">ATP-binding</keyword>
<dbReference type="EMBL" id="JAVDTT010000002">
    <property type="protein sequence ID" value="MDR6841795.1"/>
    <property type="molecule type" value="Genomic_DNA"/>
</dbReference>
<dbReference type="PROSITE" id="PS50880">
    <property type="entry name" value="TOPRIM"/>
    <property type="match status" value="1"/>
</dbReference>
<dbReference type="Pfam" id="PF00204">
    <property type="entry name" value="DNA_gyraseB"/>
    <property type="match status" value="1"/>
</dbReference>
<dbReference type="PRINTS" id="PR01159">
    <property type="entry name" value="DNAGYRASEB"/>
</dbReference>
<dbReference type="Gene3D" id="3.30.565.10">
    <property type="entry name" value="Histidine kinase-like ATPase, C-terminal domain"/>
    <property type="match status" value="1"/>
</dbReference>
<dbReference type="InterPro" id="IPR001241">
    <property type="entry name" value="Topo_IIA"/>
</dbReference>
<dbReference type="InterPro" id="IPR041423">
    <property type="entry name" value="GyrB_insert"/>
</dbReference>
<dbReference type="PANTHER" id="PTHR45866:SF1">
    <property type="entry name" value="DNA GYRASE SUBUNIT B, MITOCHONDRIAL"/>
    <property type="match status" value="1"/>
</dbReference>
<dbReference type="Pfam" id="PF01751">
    <property type="entry name" value="Toprim"/>
    <property type="match status" value="1"/>
</dbReference>
<dbReference type="SUPFAM" id="SSF56719">
    <property type="entry name" value="Type II DNA topoisomerase"/>
    <property type="match status" value="1"/>
</dbReference>
<dbReference type="SUPFAM" id="SSF55874">
    <property type="entry name" value="ATPase domain of HSP90 chaperone/DNA topoisomerase II/histidine kinase"/>
    <property type="match status" value="1"/>
</dbReference>
<keyword evidence="16" id="KW-1185">Reference proteome</keyword>
<dbReference type="HAMAP" id="MF_01898">
    <property type="entry name" value="GyrB"/>
    <property type="match status" value="1"/>
</dbReference>
<dbReference type="CDD" id="cd16928">
    <property type="entry name" value="HATPase_GyrB-like"/>
    <property type="match status" value="1"/>
</dbReference>
<dbReference type="InterPro" id="IPR036890">
    <property type="entry name" value="HATPase_C_sf"/>
</dbReference>
<dbReference type="NCBIfam" id="NF011501">
    <property type="entry name" value="PRK14939.1"/>
    <property type="match status" value="1"/>
</dbReference>
<dbReference type="CDD" id="cd00822">
    <property type="entry name" value="TopoII_Trans_DNA_gyrase"/>
    <property type="match status" value="1"/>
</dbReference>
<evidence type="ECO:0000256" key="13">
    <source>
        <dbReference type="HAMAP-Rule" id="MF_01898"/>
    </source>
</evidence>
<comment type="subcellular location">
    <subcellularLocation>
        <location evidence="13">Cytoplasm</location>
    </subcellularLocation>
</comment>
<keyword evidence="12 13" id="KW-0413">Isomerase</keyword>
<sequence length="814" mass="89543">MTEETTPVPTPNGNYDSSKITVLRGLEAVRKRPGMYIGDVHDGTGLHHMVFEVVDNAIDEALAGHADDVVVKILEDGSVAVYDNGRGIPVDIHKEEGVSAAEVIMTVLHAGGKFDDNSYKVSGGLHGVGVSVVNALSEHLWLDVWRDGFHWQQEYSLGEPLYPLKQLEASDKRGTLLRFKPAAAIFTDVEFHYDILAKRLRELSFLNSGVKITLSDERGEGRSDVFQYEGGIASFVEHLAQLKTPLHPNVISVTGEQNGITVDVALQWTDAYQETMFCFTNNIPQKDGGTHLIGFRAALTRTLTNYIEQNGIAKQAKVALSGDDMREGMIAVLSVKVPDPSFSSQTKEKLVSSEVRPVVESTFGARLEEFLQEHPNEARAIAGKIVDAARAREAARKARDLTRRKGALDIAGLPGKLADCQEKDPALSELFIVEGDSAGGSAKQGRNRKNQAVLPLRGKILNVERARFDRMLASAEVGTLITALGTGIGRDEYNPDKLRYHRIIIMTDADVDGSHIRTLLLTFFYRQMPELIERGHIYIGLPPLYKLKQGKQEMYMKDDAALNVYLANSAVENAGLIPAEGEPPITGEALEKLLLSFAGAREAIARNAHRYDAILLESLIDFSPLDAAHLAQNVDERQELDSLEKKLNRGGIGSARYALTLQEATEHRPAALLSTRKHMGEELTQVLPLSAFEVGELRPLREAAAVLHGLIRAGAQIVRGNKTQPISSFAEAQAWLLDEAKKGRSIQRFKGLGEMNPEQLWDTTVNPDTRRLLQVRIEDAVAADQIFSTLMGDVVEPRREFIDANALKVSNLDV</sequence>
<dbReference type="InterPro" id="IPR020568">
    <property type="entry name" value="Ribosomal_Su5_D2-typ_SF"/>
</dbReference>
<dbReference type="EC" id="5.6.2.2" evidence="3 13"/>
<dbReference type="Gene3D" id="3.10.20.690">
    <property type="match status" value="1"/>
</dbReference>
<evidence type="ECO:0000256" key="10">
    <source>
        <dbReference type="ARBA" id="ARBA00023029"/>
    </source>
</evidence>
<dbReference type="InterPro" id="IPR034160">
    <property type="entry name" value="TOPRIM_GyrB"/>
</dbReference>
<feature type="binding site" evidence="13">
    <location>
        <position position="508"/>
    </location>
    <ligand>
        <name>Mg(2+)</name>
        <dbReference type="ChEBI" id="CHEBI:18420"/>
        <label>1</label>
        <note>catalytic</note>
    </ligand>
</feature>
<evidence type="ECO:0000256" key="5">
    <source>
        <dbReference type="ARBA" id="ARBA00022490"/>
    </source>
</evidence>
<feature type="site" description="Interaction with DNA" evidence="13">
    <location>
        <position position="459"/>
    </location>
</feature>
<keyword evidence="7 13" id="KW-0547">Nucleotide-binding</keyword>
<comment type="miscellaneous">
    <text evidence="13">Few gyrases are as efficient as E.coli at forming negative supercoils. Not all organisms have 2 type II topoisomerases; in organisms with a single type II topoisomerase this enzyme also has to decatenate newly replicated chromosomes.</text>
</comment>
<dbReference type="RefSeq" id="WP_310092909.1">
    <property type="nucleotide sequence ID" value="NZ_JAVDTT010000002.1"/>
</dbReference>
<dbReference type="InterPro" id="IPR013760">
    <property type="entry name" value="Topo_IIA-like_dom_sf"/>
</dbReference>
<dbReference type="InterPro" id="IPR006171">
    <property type="entry name" value="TOPRIM_dom"/>
</dbReference>
<evidence type="ECO:0000256" key="12">
    <source>
        <dbReference type="ARBA" id="ARBA00023235"/>
    </source>
</evidence>
<feature type="binding site" evidence="13">
    <location>
        <position position="434"/>
    </location>
    <ligand>
        <name>Mg(2+)</name>
        <dbReference type="ChEBI" id="CHEBI:18420"/>
        <label>1</label>
        <note>catalytic</note>
    </ligand>
</feature>
<gene>
    <name evidence="13" type="primary">gyrB</name>
    <name evidence="15" type="ORF">J2W94_002080</name>
</gene>
<comment type="caution">
    <text evidence="15">The sequence shown here is derived from an EMBL/GenBank/DDBJ whole genome shotgun (WGS) entry which is preliminary data.</text>
</comment>
<feature type="domain" description="Toprim" evidence="14">
    <location>
        <begin position="428"/>
        <end position="543"/>
    </location>
</feature>
<keyword evidence="6 13" id="KW-0479">Metal-binding</keyword>
<dbReference type="PROSITE" id="PS00177">
    <property type="entry name" value="TOPOISOMERASE_II"/>
    <property type="match status" value="1"/>
</dbReference>
<keyword evidence="9 13" id="KW-0460">Magnesium</keyword>
<dbReference type="InterPro" id="IPR018522">
    <property type="entry name" value="TopoIIA_CS"/>
</dbReference>
<dbReference type="InterPro" id="IPR013759">
    <property type="entry name" value="Topo_IIA_B_C"/>
</dbReference>
<evidence type="ECO:0000256" key="11">
    <source>
        <dbReference type="ARBA" id="ARBA00023125"/>
    </source>
</evidence>
<dbReference type="Gene3D" id="3.40.50.670">
    <property type="match status" value="2"/>
</dbReference>
<dbReference type="Proteomes" id="UP001254759">
    <property type="component" value="Unassembled WGS sequence"/>
</dbReference>
<comment type="similarity">
    <text evidence="2 13">Belongs to the type II topoisomerase GyrB family.</text>
</comment>
<protein>
    <recommendedName>
        <fullName evidence="4 13">DNA gyrase subunit B</fullName>
        <ecNumber evidence="3 13">5.6.2.2</ecNumber>
    </recommendedName>
</protein>
<dbReference type="NCBIfam" id="TIGR01059">
    <property type="entry name" value="gyrB"/>
    <property type="match status" value="1"/>
</dbReference>
<dbReference type="SMART" id="SM00387">
    <property type="entry name" value="HATPase_c"/>
    <property type="match status" value="1"/>
</dbReference>
<name>A0ABU1RSP1_9GAMM</name>
<dbReference type="GO" id="GO:0003918">
    <property type="term" value="F:DNA topoisomerase type II (double strand cut, ATP-hydrolyzing) activity"/>
    <property type="evidence" value="ECO:0007669"/>
    <property type="project" value="UniProtKB-EC"/>
</dbReference>
<dbReference type="InterPro" id="IPR011557">
    <property type="entry name" value="GyrB"/>
</dbReference>
<dbReference type="CDD" id="cd03366">
    <property type="entry name" value="TOPRIM_TopoIIA_GyrB"/>
    <property type="match status" value="1"/>
</dbReference>
<evidence type="ECO:0000256" key="4">
    <source>
        <dbReference type="ARBA" id="ARBA00019166"/>
    </source>
</evidence>
<feature type="site" description="Interaction with DNA" evidence="13">
    <location>
        <position position="462"/>
    </location>
</feature>
<evidence type="ECO:0000256" key="6">
    <source>
        <dbReference type="ARBA" id="ARBA00022723"/>
    </source>
</evidence>
<feature type="binding site" evidence="13">
    <location>
        <position position="510"/>
    </location>
    <ligand>
        <name>Mg(2+)</name>
        <dbReference type="ChEBI" id="CHEBI:18420"/>
        <label>2</label>
    </ligand>
</feature>
<dbReference type="Pfam" id="PF18053">
    <property type="entry name" value="GyrB_insert"/>
    <property type="match status" value="1"/>
</dbReference>
<keyword evidence="10 13" id="KW-0799">Topoisomerase</keyword>
<dbReference type="InterPro" id="IPR013506">
    <property type="entry name" value="Topo_IIA_bsu_dom2"/>
</dbReference>
<dbReference type="Pfam" id="PF21249">
    <property type="entry name" value="GyrB_hook"/>
    <property type="match status" value="1"/>
</dbReference>
<dbReference type="SMART" id="SM00433">
    <property type="entry name" value="TOP2c"/>
    <property type="match status" value="1"/>
</dbReference>
<dbReference type="InterPro" id="IPR014721">
    <property type="entry name" value="Ribsml_uS5_D2-typ_fold_subgr"/>
</dbReference>
<reference evidence="15 16" key="1">
    <citation type="submission" date="2023-07" db="EMBL/GenBank/DDBJ databases">
        <title>Sorghum-associated microbial communities from plants grown in Nebraska, USA.</title>
        <authorList>
            <person name="Schachtman D."/>
        </authorList>
    </citation>
    <scope>NUCLEOTIDE SEQUENCE [LARGE SCALE GENOMIC DNA]</scope>
    <source>
        <strain evidence="15 16">BE107</strain>
    </source>
</reference>
<comment type="catalytic activity">
    <reaction evidence="1 13">
        <text>ATP-dependent breakage, passage and rejoining of double-stranded DNA.</text>
        <dbReference type="EC" id="5.6.2.2"/>
    </reaction>
</comment>
<accession>A0ABU1RSP1</accession>
<dbReference type="InterPro" id="IPR000565">
    <property type="entry name" value="Topo_IIA_B"/>
</dbReference>
<evidence type="ECO:0000256" key="3">
    <source>
        <dbReference type="ARBA" id="ARBA00012895"/>
    </source>
</evidence>
<dbReference type="InterPro" id="IPR049353">
    <property type="entry name" value="GyrB_hook"/>
</dbReference>
<evidence type="ECO:0000313" key="16">
    <source>
        <dbReference type="Proteomes" id="UP001254759"/>
    </source>
</evidence>
<proteinExistence type="inferred from homology"/>
<evidence type="ECO:0000313" key="15">
    <source>
        <dbReference type="EMBL" id="MDR6841795.1"/>
    </source>
</evidence>
<evidence type="ECO:0000256" key="8">
    <source>
        <dbReference type="ARBA" id="ARBA00022840"/>
    </source>
</evidence>
<evidence type="ECO:0000256" key="7">
    <source>
        <dbReference type="ARBA" id="ARBA00022741"/>
    </source>
</evidence>
<dbReference type="PRINTS" id="PR00418">
    <property type="entry name" value="TPI2FAMILY"/>
</dbReference>
<evidence type="ECO:0000256" key="2">
    <source>
        <dbReference type="ARBA" id="ARBA00010708"/>
    </source>
</evidence>
<dbReference type="Pfam" id="PF00986">
    <property type="entry name" value="DNA_gyraseB_C"/>
    <property type="match status" value="1"/>
</dbReference>
<dbReference type="InterPro" id="IPR003594">
    <property type="entry name" value="HATPase_dom"/>
</dbReference>
<organism evidence="15 16">
    <name type="scientific">Pseudoxanthomonas sacheonensis</name>
    <dbReference type="NCBI Taxonomy" id="443615"/>
    <lineage>
        <taxon>Bacteria</taxon>
        <taxon>Pseudomonadati</taxon>
        <taxon>Pseudomonadota</taxon>
        <taxon>Gammaproteobacteria</taxon>
        <taxon>Lysobacterales</taxon>
        <taxon>Lysobacteraceae</taxon>
        <taxon>Pseudoxanthomonas</taxon>
    </lineage>
</organism>
<comment type="cofactor">
    <cofactor evidence="13">
        <name>Mg(2+)</name>
        <dbReference type="ChEBI" id="CHEBI:18420"/>
    </cofactor>
    <cofactor evidence="13">
        <name>Mn(2+)</name>
        <dbReference type="ChEBI" id="CHEBI:29035"/>
    </cofactor>
    <cofactor evidence="13">
        <name>Ca(2+)</name>
        <dbReference type="ChEBI" id="CHEBI:29108"/>
    </cofactor>
    <text evidence="13">Binds two Mg(2+) per subunit. The magnesium ions form salt bridges with both the protein and the DNA. Can also accept other divalent metal cations, such as Mn(2+) or Ca(2+).</text>
</comment>
<keyword evidence="11" id="KW-0238">DNA-binding</keyword>
<dbReference type="NCBIfam" id="NF004189">
    <property type="entry name" value="PRK05644.1"/>
    <property type="match status" value="1"/>
</dbReference>
<evidence type="ECO:0000259" key="14">
    <source>
        <dbReference type="PROSITE" id="PS50880"/>
    </source>
</evidence>